<reference evidence="1" key="1">
    <citation type="submission" date="2023-10" db="EMBL/GenBank/DDBJ databases">
        <authorList>
            <person name="Hackl T."/>
        </authorList>
    </citation>
    <scope>NUCLEOTIDE SEQUENCE</scope>
</reference>
<gene>
    <name evidence="1" type="ORF">KHLLAP_LOCUS6311</name>
</gene>
<dbReference type="EMBL" id="CAUWAG010000007">
    <property type="protein sequence ID" value="CAJ2505843.1"/>
    <property type="molecule type" value="Genomic_DNA"/>
</dbReference>
<comment type="caution">
    <text evidence="1">The sequence shown here is derived from an EMBL/GenBank/DDBJ whole genome shotgun (WGS) entry which is preliminary data.</text>
</comment>
<proteinExistence type="predicted"/>
<dbReference type="Proteomes" id="UP001295740">
    <property type="component" value="Unassembled WGS sequence"/>
</dbReference>
<keyword evidence="2" id="KW-1185">Reference proteome</keyword>
<evidence type="ECO:0000313" key="2">
    <source>
        <dbReference type="Proteomes" id="UP001295740"/>
    </source>
</evidence>
<dbReference type="AlphaFoldDB" id="A0AAI8VIZ8"/>
<protein>
    <submittedName>
        <fullName evidence="1">Uu.00g132370.m01.CDS01</fullName>
    </submittedName>
</protein>
<organism evidence="1 2">
    <name type="scientific">Anthostomella pinea</name>
    <dbReference type="NCBI Taxonomy" id="933095"/>
    <lineage>
        <taxon>Eukaryota</taxon>
        <taxon>Fungi</taxon>
        <taxon>Dikarya</taxon>
        <taxon>Ascomycota</taxon>
        <taxon>Pezizomycotina</taxon>
        <taxon>Sordariomycetes</taxon>
        <taxon>Xylariomycetidae</taxon>
        <taxon>Xylariales</taxon>
        <taxon>Xylariaceae</taxon>
        <taxon>Anthostomella</taxon>
    </lineage>
</organism>
<accession>A0AAI8VIZ8</accession>
<sequence>MFALVLVNQANGVSTGCACQTIMYQGHWADDSSYLHTCVDRSITVDDEEFTVKTSALISWDTWRQPISQTWACDAQ</sequence>
<name>A0AAI8VIZ8_9PEZI</name>
<evidence type="ECO:0000313" key="1">
    <source>
        <dbReference type="EMBL" id="CAJ2505843.1"/>
    </source>
</evidence>